<comment type="caution">
    <text evidence="1">The sequence shown here is derived from an EMBL/GenBank/DDBJ whole genome shotgun (WGS) entry which is preliminary data.</text>
</comment>
<accession>A0A5B7CFT6</accession>
<evidence type="ECO:0000313" key="1">
    <source>
        <dbReference type="EMBL" id="MPC08297.1"/>
    </source>
</evidence>
<name>A0A5B7CFT6_PORTR</name>
<sequence>MRNTERFRFAFVIREVKVMLEKALWRMRDVGTWRDDGIERTEGDGGGRWKRMKNKSIKERREVFKAHSFTALITPCCDTKNCRRGSSRKYIKEIKAEKLG</sequence>
<dbReference type="EMBL" id="VSRR010000024">
    <property type="protein sequence ID" value="MPC08297.1"/>
    <property type="molecule type" value="Genomic_DNA"/>
</dbReference>
<evidence type="ECO:0000313" key="2">
    <source>
        <dbReference type="Proteomes" id="UP000324222"/>
    </source>
</evidence>
<dbReference type="AlphaFoldDB" id="A0A5B7CFT6"/>
<reference evidence="1 2" key="1">
    <citation type="submission" date="2019-05" db="EMBL/GenBank/DDBJ databases">
        <title>Another draft genome of Portunus trituberculatus and its Hox gene families provides insights of decapod evolution.</title>
        <authorList>
            <person name="Jeong J.-H."/>
            <person name="Song I."/>
            <person name="Kim S."/>
            <person name="Choi T."/>
            <person name="Kim D."/>
            <person name="Ryu S."/>
            <person name="Kim W."/>
        </authorList>
    </citation>
    <scope>NUCLEOTIDE SEQUENCE [LARGE SCALE GENOMIC DNA]</scope>
    <source>
        <tissue evidence="1">Muscle</tissue>
    </source>
</reference>
<protein>
    <submittedName>
        <fullName evidence="1">Uncharacterized protein</fullName>
    </submittedName>
</protein>
<proteinExistence type="predicted"/>
<dbReference type="Proteomes" id="UP000324222">
    <property type="component" value="Unassembled WGS sequence"/>
</dbReference>
<organism evidence="1 2">
    <name type="scientific">Portunus trituberculatus</name>
    <name type="common">Swimming crab</name>
    <name type="synonym">Neptunus trituberculatus</name>
    <dbReference type="NCBI Taxonomy" id="210409"/>
    <lineage>
        <taxon>Eukaryota</taxon>
        <taxon>Metazoa</taxon>
        <taxon>Ecdysozoa</taxon>
        <taxon>Arthropoda</taxon>
        <taxon>Crustacea</taxon>
        <taxon>Multicrustacea</taxon>
        <taxon>Malacostraca</taxon>
        <taxon>Eumalacostraca</taxon>
        <taxon>Eucarida</taxon>
        <taxon>Decapoda</taxon>
        <taxon>Pleocyemata</taxon>
        <taxon>Brachyura</taxon>
        <taxon>Eubrachyura</taxon>
        <taxon>Portunoidea</taxon>
        <taxon>Portunidae</taxon>
        <taxon>Portuninae</taxon>
        <taxon>Portunus</taxon>
    </lineage>
</organism>
<gene>
    <name evidence="1" type="ORF">E2C01_000878</name>
</gene>
<keyword evidence="2" id="KW-1185">Reference proteome</keyword>